<dbReference type="Pfam" id="PF13560">
    <property type="entry name" value="HTH_31"/>
    <property type="match status" value="1"/>
</dbReference>
<sequence length="206" mass="22173">MARKAKAPIESPFKLKAWRQERGLTLDQVGEALGMTGQNYGKIERGGVELRETYLEPLADLYGIPKSALMQIPGHGIADTTETVPVVGYVSAGAELALYDQGQGPFDYVSPPRDSKPSTVAASVKGVSLGPLLDEALIFYDDVRSPVTADLHGKMCVVGLEDGRVVVKQLMPGDSGRFHLLSNSSEPPLLNETVAWAAKVTDIRPR</sequence>
<dbReference type="EMBL" id="JACHKY010000002">
    <property type="protein sequence ID" value="MBB4797985.1"/>
    <property type="molecule type" value="Genomic_DNA"/>
</dbReference>
<dbReference type="RefSeq" id="WP_184268976.1">
    <property type="nucleotide sequence ID" value="NZ_JACHKY010000002.1"/>
</dbReference>
<proteinExistence type="predicted"/>
<dbReference type="SMART" id="SM00530">
    <property type="entry name" value="HTH_XRE"/>
    <property type="match status" value="1"/>
</dbReference>
<dbReference type="InterPro" id="IPR010982">
    <property type="entry name" value="Lambda_DNA-bd_dom_sf"/>
</dbReference>
<comment type="caution">
    <text evidence="2">The sequence shown here is derived from an EMBL/GenBank/DDBJ whole genome shotgun (WGS) entry which is preliminary data.</text>
</comment>
<dbReference type="CDD" id="cd00093">
    <property type="entry name" value="HTH_XRE"/>
    <property type="match status" value="1"/>
</dbReference>
<dbReference type="AlphaFoldDB" id="A0A7W7IQ18"/>
<gene>
    <name evidence="2" type="ORF">HNP32_001709</name>
</gene>
<evidence type="ECO:0000259" key="1">
    <source>
        <dbReference type="PROSITE" id="PS50943"/>
    </source>
</evidence>
<evidence type="ECO:0000313" key="2">
    <source>
        <dbReference type="EMBL" id="MBB4797985.1"/>
    </source>
</evidence>
<dbReference type="Proteomes" id="UP000539957">
    <property type="component" value="Unassembled WGS sequence"/>
</dbReference>
<dbReference type="PROSITE" id="PS50943">
    <property type="entry name" value="HTH_CROC1"/>
    <property type="match status" value="1"/>
</dbReference>
<dbReference type="InterPro" id="IPR036286">
    <property type="entry name" value="LexA/Signal_pep-like_sf"/>
</dbReference>
<dbReference type="Gene3D" id="1.10.260.40">
    <property type="entry name" value="lambda repressor-like DNA-binding domains"/>
    <property type="match status" value="1"/>
</dbReference>
<reference evidence="2 3" key="1">
    <citation type="submission" date="2020-08" db="EMBL/GenBank/DDBJ databases">
        <title>Functional genomics of gut bacteria from endangered species of beetles.</title>
        <authorList>
            <person name="Carlos-Shanley C."/>
        </authorList>
    </citation>
    <scope>NUCLEOTIDE SEQUENCE [LARGE SCALE GENOMIC DNA]</scope>
    <source>
        <strain evidence="2 3">S00123</strain>
    </source>
</reference>
<dbReference type="SUPFAM" id="SSF47413">
    <property type="entry name" value="lambda repressor-like DNA-binding domains"/>
    <property type="match status" value="1"/>
</dbReference>
<feature type="domain" description="HTH cro/C1-type" evidence="1">
    <location>
        <begin position="15"/>
        <end position="69"/>
    </location>
</feature>
<dbReference type="GO" id="GO:0003677">
    <property type="term" value="F:DNA binding"/>
    <property type="evidence" value="ECO:0007669"/>
    <property type="project" value="InterPro"/>
</dbReference>
<organism evidence="2 3">
    <name type="scientific">Brevundimonas bullata</name>
    <dbReference type="NCBI Taxonomy" id="13160"/>
    <lineage>
        <taxon>Bacteria</taxon>
        <taxon>Pseudomonadati</taxon>
        <taxon>Pseudomonadota</taxon>
        <taxon>Alphaproteobacteria</taxon>
        <taxon>Caulobacterales</taxon>
        <taxon>Caulobacteraceae</taxon>
        <taxon>Brevundimonas</taxon>
    </lineage>
</organism>
<dbReference type="InterPro" id="IPR001387">
    <property type="entry name" value="Cro/C1-type_HTH"/>
</dbReference>
<name>A0A7W7IQ18_9CAUL</name>
<keyword evidence="3" id="KW-1185">Reference proteome</keyword>
<dbReference type="Gene3D" id="2.10.109.10">
    <property type="entry name" value="Umud Fragment, subunit A"/>
    <property type="match status" value="1"/>
</dbReference>
<accession>A0A7W7IQ18</accession>
<evidence type="ECO:0000313" key="3">
    <source>
        <dbReference type="Proteomes" id="UP000539957"/>
    </source>
</evidence>
<dbReference type="SUPFAM" id="SSF51306">
    <property type="entry name" value="LexA/Signal peptidase"/>
    <property type="match status" value="1"/>
</dbReference>
<protein>
    <submittedName>
        <fullName evidence="2">Transcriptional regulator with XRE-family HTH domain</fullName>
    </submittedName>
</protein>